<evidence type="ECO:0000256" key="1">
    <source>
        <dbReference type="ARBA" id="ARBA00022723"/>
    </source>
</evidence>
<dbReference type="CDD" id="cd10917">
    <property type="entry name" value="CE4_NodB_like_6s_7s"/>
    <property type="match status" value="1"/>
</dbReference>
<dbReference type="GO" id="GO:0046872">
    <property type="term" value="F:metal ion binding"/>
    <property type="evidence" value="ECO:0007669"/>
    <property type="project" value="UniProtKB-KW"/>
</dbReference>
<dbReference type="SUPFAM" id="SSF88713">
    <property type="entry name" value="Glycoside hydrolase/deacetylase"/>
    <property type="match status" value="1"/>
</dbReference>
<dbReference type="InterPro" id="IPR011330">
    <property type="entry name" value="Glyco_hydro/deAcase_b/a-brl"/>
</dbReference>
<evidence type="ECO:0000259" key="4">
    <source>
        <dbReference type="PROSITE" id="PS51677"/>
    </source>
</evidence>
<dbReference type="Proteomes" id="UP000198949">
    <property type="component" value="Unassembled WGS sequence"/>
</dbReference>
<proteinExistence type="predicted"/>
<dbReference type="GO" id="GO:0016020">
    <property type="term" value="C:membrane"/>
    <property type="evidence" value="ECO:0007669"/>
    <property type="project" value="TreeGrafter"/>
</dbReference>
<feature type="compositionally biased region" description="Low complexity" evidence="3">
    <location>
        <begin position="34"/>
        <end position="47"/>
    </location>
</feature>
<dbReference type="PANTHER" id="PTHR10587">
    <property type="entry name" value="GLYCOSYL TRANSFERASE-RELATED"/>
    <property type="match status" value="1"/>
</dbReference>
<feature type="domain" description="NodB homology" evidence="4">
    <location>
        <begin position="113"/>
        <end position="296"/>
    </location>
</feature>
<dbReference type="PANTHER" id="PTHR10587:SF133">
    <property type="entry name" value="CHITIN DEACETYLASE 1-RELATED"/>
    <property type="match status" value="1"/>
</dbReference>
<dbReference type="Gene3D" id="3.20.20.370">
    <property type="entry name" value="Glycoside hydrolase/deacetylase"/>
    <property type="match status" value="1"/>
</dbReference>
<organism evidence="5 6">
    <name type="scientific">Glycomyces harbinensis</name>
    <dbReference type="NCBI Taxonomy" id="58114"/>
    <lineage>
        <taxon>Bacteria</taxon>
        <taxon>Bacillati</taxon>
        <taxon>Actinomycetota</taxon>
        <taxon>Actinomycetes</taxon>
        <taxon>Glycomycetales</taxon>
        <taxon>Glycomycetaceae</taxon>
        <taxon>Glycomyces</taxon>
    </lineage>
</organism>
<dbReference type="InterPro" id="IPR002509">
    <property type="entry name" value="NODB_dom"/>
</dbReference>
<dbReference type="GO" id="GO:0005975">
    <property type="term" value="P:carbohydrate metabolic process"/>
    <property type="evidence" value="ECO:0007669"/>
    <property type="project" value="InterPro"/>
</dbReference>
<dbReference type="RefSeq" id="WP_091032010.1">
    <property type="nucleotide sequence ID" value="NZ_FNAD01000004.1"/>
</dbReference>
<evidence type="ECO:0000256" key="3">
    <source>
        <dbReference type="SAM" id="MobiDB-lite"/>
    </source>
</evidence>
<name>A0A1G6UZS6_9ACTN</name>
<dbReference type="GO" id="GO:0016810">
    <property type="term" value="F:hydrolase activity, acting on carbon-nitrogen (but not peptide) bonds"/>
    <property type="evidence" value="ECO:0007669"/>
    <property type="project" value="InterPro"/>
</dbReference>
<gene>
    <name evidence="5" type="ORF">SAMN05216270_104131</name>
</gene>
<dbReference type="InterPro" id="IPR050248">
    <property type="entry name" value="Polysacc_deacetylase_ArnD"/>
</dbReference>
<dbReference type="AlphaFoldDB" id="A0A1G6UZS6"/>
<feature type="region of interest" description="Disordered" evidence="3">
    <location>
        <begin position="28"/>
        <end position="109"/>
    </location>
</feature>
<evidence type="ECO:0000313" key="6">
    <source>
        <dbReference type="Proteomes" id="UP000198949"/>
    </source>
</evidence>
<feature type="compositionally biased region" description="Low complexity" evidence="3">
    <location>
        <begin position="70"/>
        <end position="97"/>
    </location>
</feature>
<sequence>MGRHKLGIATAIVVLFALAWVWPEGSEPPAGTLTATEPTASADAPPASEDPDEAEDTGSSSSPEPDASGETPSEPAPTTAPESAAEPSPAPAAEPAANAYDGPLGTRNHTGTEAVALTFDDGPSPEWTPKVLGELRERGIKATFCLIGAYAEAYPELVADIVREGHTLCNHSWFHEFDLGTQGDDEIRANLQRTNDAITKAAPGAAVAYFRHPGGQWTDRAVAVAADMGMESLHWSVDPSDWDNATTEAQIRDHVTDRTEPGGIVLLHDGASNQKDMCGALTSILDEFERRGYTYTGL</sequence>
<dbReference type="OrthoDB" id="3521160at2"/>
<dbReference type="EMBL" id="FNAD01000004">
    <property type="protein sequence ID" value="SDD46751.1"/>
    <property type="molecule type" value="Genomic_DNA"/>
</dbReference>
<keyword evidence="2" id="KW-0378">Hydrolase</keyword>
<dbReference type="Pfam" id="PF01522">
    <property type="entry name" value="Polysacc_deac_1"/>
    <property type="match status" value="1"/>
</dbReference>
<keyword evidence="1" id="KW-0479">Metal-binding</keyword>
<accession>A0A1G6UZS6</accession>
<evidence type="ECO:0000256" key="2">
    <source>
        <dbReference type="ARBA" id="ARBA00022801"/>
    </source>
</evidence>
<dbReference type="PROSITE" id="PS51677">
    <property type="entry name" value="NODB"/>
    <property type="match status" value="1"/>
</dbReference>
<evidence type="ECO:0000313" key="5">
    <source>
        <dbReference type="EMBL" id="SDD46751.1"/>
    </source>
</evidence>
<protein>
    <submittedName>
        <fullName evidence="5">Peptidoglycan/xylan/chitin deacetylase, PgdA/CDA1 family</fullName>
    </submittedName>
</protein>
<dbReference type="STRING" id="58114.SAMN05216270_104131"/>
<reference evidence="6" key="1">
    <citation type="submission" date="2016-10" db="EMBL/GenBank/DDBJ databases">
        <authorList>
            <person name="Varghese N."/>
            <person name="Submissions S."/>
        </authorList>
    </citation>
    <scope>NUCLEOTIDE SEQUENCE [LARGE SCALE GENOMIC DNA]</scope>
    <source>
        <strain evidence="6">CGMCC 4.3516</strain>
    </source>
</reference>
<keyword evidence="6" id="KW-1185">Reference proteome</keyword>